<proteinExistence type="predicted"/>
<dbReference type="KEGG" id="mdv:C5Q96_07055"/>
<dbReference type="EMBL" id="CP027228">
    <property type="protein sequence ID" value="AVM48619.1"/>
    <property type="molecule type" value="Genomic_DNA"/>
</dbReference>
<name>A0A2S0L5Q7_9FIRM</name>
<accession>A0A2S0L5Q7</accession>
<reference evidence="2" key="1">
    <citation type="submission" date="2018-02" db="EMBL/GenBank/DDBJ databases">
        <authorList>
            <person name="Holder M.E."/>
            <person name="Ajami N.J."/>
            <person name="Petrosino J.F."/>
        </authorList>
    </citation>
    <scope>NUCLEOTIDE SEQUENCE [LARGE SCALE GENOMIC DNA]</scope>
    <source>
        <strain evidence="2">CCUG 47132</strain>
    </source>
</reference>
<keyword evidence="2" id="KW-1185">Reference proteome</keyword>
<protein>
    <submittedName>
        <fullName evidence="1">Uncharacterized protein</fullName>
    </submittedName>
</protein>
<sequence length="122" mass="14721">MMEYYKTCAYPKPQTRKKKKKQNGYKDKASRFCAYCGKPYAERHEVFGGSNRQISIDLGFQVDVCHEHHEELHMNCSKWAQEENIKLRRFYQKKYEEEKIDEGMTPEQARNDWMILIGRNYL</sequence>
<dbReference type="OrthoDB" id="2085560at2"/>
<organism evidence="1 2">
    <name type="scientific">Mogibacterium diversum</name>
    <dbReference type="NCBI Taxonomy" id="114527"/>
    <lineage>
        <taxon>Bacteria</taxon>
        <taxon>Bacillati</taxon>
        <taxon>Bacillota</taxon>
        <taxon>Clostridia</taxon>
        <taxon>Peptostreptococcales</taxon>
        <taxon>Anaerovoracaceae</taxon>
        <taxon>Mogibacterium</taxon>
    </lineage>
</organism>
<evidence type="ECO:0000313" key="2">
    <source>
        <dbReference type="Proteomes" id="UP000237883"/>
    </source>
</evidence>
<gene>
    <name evidence="1" type="ORF">C5Q96_07055</name>
</gene>
<dbReference type="Proteomes" id="UP000237883">
    <property type="component" value="Chromosome"/>
</dbReference>
<evidence type="ECO:0000313" key="1">
    <source>
        <dbReference type="EMBL" id="AVM48619.1"/>
    </source>
</evidence>
<dbReference type="RefSeq" id="WP_106057674.1">
    <property type="nucleotide sequence ID" value="NZ_CP027228.1"/>
</dbReference>
<dbReference type="AlphaFoldDB" id="A0A2S0L5Q7"/>
<dbReference type="GeneID" id="78392021"/>